<protein>
    <recommendedName>
        <fullName evidence="8">signal-recognition-particle GTPase</fullName>
        <ecNumber evidence="8">3.6.5.4</ecNumber>
    </recommendedName>
</protein>
<dbReference type="Pfam" id="PF00448">
    <property type="entry name" value="SRP54"/>
    <property type="match status" value="2"/>
</dbReference>
<dbReference type="InterPro" id="IPR027417">
    <property type="entry name" value="P-loop_NTPase"/>
</dbReference>
<evidence type="ECO:0000313" key="12">
    <source>
        <dbReference type="EMBL" id="KAG2614910.1"/>
    </source>
</evidence>
<dbReference type="Gene3D" id="1.10.260.30">
    <property type="entry name" value="Signal recognition particle, SRP54 subunit, M-domain"/>
    <property type="match status" value="1"/>
</dbReference>
<evidence type="ECO:0000256" key="5">
    <source>
        <dbReference type="ARBA" id="ARBA00023134"/>
    </source>
</evidence>
<feature type="compositionally biased region" description="Basic and acidic residues" evidence="10">
    <location>
        <begin position="558"/>
        <end position="567"/>
    </location>
</feature>
<proteinExistence type="inferred from homology"/>
<evidence type="ECO:0000256" key="7">
    <source>
        <dbReference type="ARBA" id="ARBA00023274"/>
    </source>
</evidence>
<dbReference type="PANTHER" id="PTHR11564:SF5">
    <property type="entry name" value="SIGNAL RECOGNITION PARTICLE SUBUNIT SRP54"/>
    <property type="match status" value="1"/>
</dbReference>
<dbReference type="CDD" id="cd18539">
    <property type="entry name" value="SRP_G"/>
    <property type="match status" value="1"/>
</dbReference>
<keyword evidence="7" id="KW-0687">Ribonucleoprotein</keyword>
<feature type="domain" description="SRP54-type proteins GTP-binding" evidence="11">
    <location>
        <begin position="356"/>
        <end position="369"/>
    </location>
</feature>
<keyword evidence="6" id="KW-0733">Signal recognition particle</keyword>
<dbReference type="SMART" id="SM00382">
    <property type="entry name" value="AAA"/>
    <property type="match status" value="1"/>
</dbReference>
<name>A0A8T0TVU1_PANVG</name>
<dbReference type="GO" id="GO:0003924">
    <property type="term" value="F:GTPase activity"/>
    <property type="evidence" value="ECO:0007669"/>
    <property type="project" value="InterPro"/>
</dbReference>
<dbReference type="GO" id="GO:0005525">
    <property type="term" value="F:GTP binding"/>
    <property type="evidence" value="ECO:0007669"/>
    <property type="project" value="UniProtKB-KW"/>
</dbReference>
<dbReference type="HAMAP" id="MF_00306">
    <property type="entry name" value="SRP54"/>
    <property type="match status" value="1"/>
</dbReference>
<evidence type="ECO:0000313" key="13">
    <source>
        <dbReference type="Proteomes" id="UP000823388"/>
    </source>
</evidence>
<dbReference type="InterPro" id="IPR022941">
    <property type="entry name" value="SRP54"/>
</dbReference>
<evidence type="ECO:0000256" key="4">
    <source>
        <dbReference type="ARBA" id="ARBA00022884"/>
    </source>
</evidence>
<dbReference type="InterPro" id="IPR004125">
    <property type="entry name" value="Signal_recog_particle_SRP54_M"/>
</dbReference>
<dbReference type="GO" id="GO:0006614">
    <property type="term" value="P:SRP-dependent cotranslational protein targeting to membrane"/>
    <property type="evidence" value="ECO:0007669"/>
    <property type="project" value="InterPro"/>
</dbReference>
<evidence type="ECO:0000256" key="2">
    <source>
        <dbReference type="ARBA" id="ARBA00022741"/>
    </source>
</evidence>
<feature type="compositionally biased region" description="Basic residues" evidence="10">
    <location>
        <begin position="548"/>
        <end position="557"/>
    </location>
</feature>
<dbReference type="InterPro" id="IPR000897">
    <property type="entry name" value="SRP54_GTPase_dom"/>
</dbReference>
<comment type="similarity">
    <text evidence="1">Belongs to the GTP-binding SRP family. SRP54 subfamily.</text>
</comment>
<evidence type="ECO:0000256" key="1">
    <source>
        <dbReference type="ARBA" id="ARBA00005450"/>
    </source>
</evidence>
<dbReference type="Gene3D" id="1.20.120.140">
    <property type="entry name" value="Signal recognition particle SRP54, nucleotide-binding domain"/>
    <property type="match status" value="1"/>
</dbReference>
<evidence type="ECO:0000259" key="11">
    <source>
        <dbReference type="PROSITE" id="PS00300"/>
    </source>
</evidence>
<reference evidence="12" key="1">
    <citation type="submission" date="2020-05" db="EMBL/GenBank/DDBJ databases">
        <title>WGS assembly of Panicum virgatum.</title>
        <authorList>
            <person name="Lovell J.T."/>
            <person name="Jenkins J."/>
            <person name="Shu S."/>
            <person name="Juenger T.E."/>
            <person name="Schmutz J."/>
        </authorList>
    </citation>
    <scope>NUCLEOTIDE SEQUENCE</scope>
    <source>
        <strain evidence="12">AP13</strain>
    </source>
</reference>
<dbReference type="AlphaFoldDB" id="A0A8T0TVU1"/>
<dbReference type="GO" id="GO:0005786">
    <property type="term" value="C:signal recognition particle, endoplasmic reticulum targeting"/>
    <property type="evidence" value="ECO:0007669"/>
    <property type="project" value="UniProtKB-KW"/>
</dbReference>
<dbReference type="InterPro" id="IPR013822">
    <property type="entry name" value="Signal_recog_particl_SRP54_hlx"/>
</dbReference>
<accession>A0A8T0TVU1</accession>
<dbReference type="InterPro" id="IPR042101">
    <property type="entry name" value="SRP54_N_sf"/>
</dbReference>
<dbReference type="GO" id="GO:0008312">
    <property type="term" value="F:7S RNA binding"/>
    <property type="evidence" value="ECO:0007669"/>
    <property type="project" value="InterPro"/>
</dbReference>
<evidence type="ECO:0000256" key="10">
    <source>
        <dbReference type="SAM" id="MobiDB-lite"/>
    </source>
</evidence>
<dbReference type="InterPro" id="IPR036891">
    <property type="entry name" value="Signal_recog_part_SRP54_M_sf"/>
</dbReference>
<dbReference type="SUPFAM" id="SSF47446">
    <property type="entry name" value="Signal peptide-binding domain"/>
    <property type="match status" value="1"/>
</dbReference>
<dbReference type="Pfam" id="PF02881">
    <property type="entry name" value="SRP54_N"/>
    <property type="match status" value="1"/>
</dbReference>
<evidence type="ECO:0000256" key="9">
    <source>
        <dbReference type="ARBA" id="ARBA00048157"/>
    </source>
</evidence>
<comment type="catalytic activity">
    <reaction evidence="9">
        <text>GTP + H2O = GDP + phosphate + H(+)</text>
        <dbReference type="Rhea" id="RHEA:19669"/>
        <dbReference type="ChEBI" id="CHEBI:15377"/>
        <dbReference type="ChEBI" id="CHEBI:15378"/>
        <dbReference type="ChEBI" id="CHEBI:37565"/>
        <dbReference type="ChEBI" id="CHEBI:43474"/>
        <dbReference type="ChEBI" id="CHEBI:58189"/>
        <dbReference type="EC" id="3.6.5.4"/>
    </reaction>
    <physiologicalReaction direction="left-to-right" evidence="9">
        <dbReference type="Rhea" id="RHEA:19670"/>
    </physiologicalReaction>
</comment>
<dbReference type="SMART" id="SM00962">
    <property type="entry name" value="SRP54"/>
    <property type="match status" value="1"/>
</dbReference>
<sequence length="567" mass="62056">MDATALALYSPPAAGRRSPAKPEFASLHICCSSKASFHLRASRNPALRALSPGWRTRRRGSGLVVRAEMFGQLTTGLESAWNKLRGVDVLTKENISEPMRDIRRALLEADVSLPVVRRFVSSVSEKALGADTIRGVRPEQQLVKIVHDELVQLMGGEVSDLVFTKSGPTVILLAGLQGVGKTTVCAKLAFYLKKLGKSCMLVAADVYRPAAIDQLTILGKQVGVPVYSEGTEAKPPQITKNAMEEAKSKNIDAIVVDTAGRLQVSLLCIPFNFQPKVTAHGILIDKAMMDELKEVKKAVNPTEVLLVVDAMTGQEAAALVTTFNIEIGITGAILTKLDGDSRGGAALSVKEVSGRPIKFVGRGERLEDLELFYPDRMAQRVLGMGDVLSFVEKAQEVMRQEEAVELQKKIMSAKFDFNDFLKQSQNVAKMGSMSRVIGMIPGMNKVTPAQIREAEKRLAFVESMINAMTAEEREKPELLAESRERRIRVAEESGKTEQEVSQLVAQLFQMRAQMQKLMGMVQGQEAIAGMGDLMDSLKAEEKAPPGTARRKRRNSKPKLRDLDAVLS</sequence>
<dbReference type="InterPro" id="IPR003593">
    <property type="entry name" value="AAA+_ATPase"/>
</dbReference>
<dbReference type="SMART" id="SM00963">
    <property type="entry name" value="SRP54_N"/>
    <property type="match status" value="1"/>
</dbReference>
<organism evidence="12 13">
    <name type="scientific">Panicum virgatum</name>
    <name type="common">Blackwell switchgrass</name>
    <dbReference type="NCBI Taxonomy" id="38727"/>
    <lineage>
        <taxon>Eukaryota</taxon>
        <taxon>Viridiplantae</taxon>
        <taxon>Streptophyta</taxon>
        <taxon>Embryophyta</taxon>
        <taxon>Tracheophyta</taxon>
        <taxon>Spermatophyta</taxon>
        <taxon>Magnoliopsida</taxon>
        <taxon>Liliopsida</taxon>
        <taxon>Poales</taxon>
        <taxon>Poaceae</taxon>
        <taxon>PACMAD clade</taxon>
        <taxon>Panicoideae</taxon>
        <taxon>Panicodae</taxon>
        <taxon>Paniceae</taxon>
        <taxon>Panicinae</taxon>
        <taxon>Panicum</taxon>
        <taxon>Panicum sect. Hiantes</taxon>
    </lineage>
</organism>
<keyword evidence="5" id="KW-0342">GTP-binding</keyword>
<keyword evidence="2" id="KW-0547">Nucleotide-binding</keyword>
<evidence type="ECO:0000256" key="6">
    <source>
        <dbReference type="ARBA" id="ARBA00023135"/>
    </source>
</evidence>
<dbReference type="Gene3D" id="3.40.50.300">
    <property type="entry name" value="P-loop containing nucleotide triphosphate hydrolases"/>
    <property type="match status" value="1"/>
</dbReference>
<dbReference type="EMBL" id="CM029042">
    <property type="protein sequence ID" value="KAG2614910.1"/>
    <property type="molecule type" value="Genomic_DNA"/>
</dbReference>
<feature type="region of interest" description="Disordered" evidence="10">
    <location>
        <begin position="537"/>
        <end position="567"/>
    </location>
</feature>
<dbReference type="Pfam" id="PF02978">
    <property type="entry name" value="SRP_SPB"/>
    <property type="match status" value="1"/>
</dbReference>
<comment type="caution">
    <text evidence="12">The sequence shown here is derived from an EMBL/GenBank/DDBJ whole genome shotgun (WGS) entry which is preliminary data.</text>
</comment>
<dbReference type="PANTHER" id="PTHR11564">
    <property type="entry name" value="SIGNAL RECOGNITION PARTICLE 54K PROTEIN SRP54"/>
    <property type="match status" value="1"/>
</dbReference>
<dbReference type="SUPFAM" id="SSF52540">
    <property type="entry name" value="P-loop containing nucleoside triphosphate hydrolases"/>
    <property type="match status" value="1"/>
</dbReference>
<dbReference type="EC" id="3.6.5.4" evidence="8"/>
<keyword evidence="13" id="KW-1185">Reference proteome</keyword>
<gene>
    <name evidence="12" type="ORF">PVAP13_3NG018400</name>
</gene>
<dbReference type="Proteomes" id="UP000823388">
    <property type="component" value="Chromosome 3N"/>
</dbReference>
<dbReference type="PROSITE" id="PS00300">
    <property type="entry name" value="SRP54"/>
    <property type="match status" value="1"/>
</dbReference>
<evidence type="ECO:0000256" key="3">
    <source>
        <dbReference type="ARBA" id="ARBA00022801"/>
    </source>
</evidence>
<keyword evidence="3" id="KW-0378">Hydrolase</keyword>
<evidence type="ECO:0000256" key="8">
    <source>
        <dbReference type="ARBA" id="ARBA00035672"/>
    </source>
</evidence>
<keyword evidence="4" id="KW-0694">RNA-binding</keyword>